<dbReference type="EMBL" id="REGN01008396">
    <property type="protein sequence ID" value="RNA03672.1"/>
    <property type="molecule type" value="Genomic_DNA"/>
</dbReference>
<name>A0A3M7PWV1_BRAPC</name>
<proteinExistence type="predicted"/>
<dbReference type="Proteomes" id="UP000276133">
    <property type="component" value="Unassembled WGS sequence"/>
</dbReference>
<organism evidence="1 2">
    <name type="scientific">Brachionus plicatilis</name>
    <name type="common">Marine rotifer</name>
    <name type="synonym">Brachionus muelleri</name>
    <dbReference type="NCBI Taxonomy" id="10195"/>
    <lineage>
        <taxon>Eukaryota</taxon>
        <taxon>Metazoa</taxon>
        <taxon>Spiralia</taxon>
        <taxon>Gnathifera</taxon>
        <taxon>Rotifera</taxon>
        <taxon>Eurotatoria</taxon>
        <taxon>Monogononta</taxon>
        <taxon>Pseudotrocha</taxon>
        <taxon>Ploima</taxon>
        <taxon>Brachionidae</taxon>
        <taxon>Brachionus</taxon>
    </lineage>
</organism>
<gene>
    <name evidence="1" type="ORF">BpHYR1_037260</name>
</gene>
<sequence length="191" mass="21999">MPSNRNIATWPNLVAYFVNHKQNKKKLELPVIKVYISKAFIQQKKTFESLFLYLKSKYCLSSRYKQVSGFFEDFGILRERYMNDSDINSIDIESFEVNISNSKIQRVLDKSLKENVFRGPASIGFGFLVKKSKADYNNSNIGQQFYNHLGNKTASFGFCFLDDFGVGSDSIPESRSDSRIAFSSFFFILFS</sequence>
<evidence type="ECO:0000313" key="2">
    <source>
        <dbReference type="Proteomes" id="UP000276133"/>
    </source>
</evidence>
<evidence type="ECO:0000313" key="1">
    <source>
        <dbReference type="EMBL" id="RNA03672.1"/>
    </source>
</evidence>
<protein>
    <submittedName>
        <fullName evidence="1">Uncharacterized protein</fullName>
    </submittedName>
</protein>
<dbReference type="AlphaFoldDB" id="A0A3M7PWV1"/>
<keyword evidence="2" id="KW-1185">Reference proteome</keyword>
<accession>A0A3M7PWV1</accession>
<comment type="caution">
    <text evidence="1">The sequence shown here is derived from an EMBL/GenBank/DDBJ whole genome shotgun (WGS) entry which is preliminary data.</text>
</comment>
<dbReference type="OrthoDB" id="10173515at2759"/>
<reference evidence="1 2" key="1">
    <citation type="journal article" date="2018" name="Sci. Rep.">
        <title>Genomic signatures of local adaptation to the degree of environmental predictability in rotifers.</title>
        <authorList>
            <person name="Franch-Gras L."/>
            <person name="Hahn C."/>
            <person name="Garcia-Roger E.M."/>
            <person name="Carmona M.J."/>
            <person name="Serra M."/>
            <person name="Gomez A."/>
        </authorList>
    </citation>
    <scope>NUCLEOTIDE SEQUENCE [LARGE SCALE GENOMIC DNA]</scope>
    <source>
        <strain evidence="1">HYR1</strain>
    </source>
</reference>